<dbReference type="EMBL" id="CAMXCT020000335">
    <property type="protein sequence ID" value="CAL1130711.1"/>
    <property type="molecule type" value="Genomic_DNA"/>
</dbReference>
<organism evidence="1">
    <name type="scientific">Cladocopium goreaui</name>
    <dbReference type="NCBI Taxonomy" id="2562237"/>
    <lineage>
        <taxon>Eukaryota</taxon>
        <taxon>Sar</taxon>
        <taxon>Alveolata</taxon>
        <taxon>Dinophyceae</taxon>
        <taxon>Suessiales</taxon>
        <taxon>Symbiodiniaceae</taxon>
        <taxon>Cladocopium</taxon>
    </lineage>
</organism>
<dbReference type="EMBL" id="CAMXCT010000335">
    <property type="protein sequence ID" value="CAI3977336.1"/>
    <property type="molecule type" value="Genomic_DNA"/>
</dbReference>
<comment type="caution">
    <text evidence="1">The sequence shown here is derived from an EMBL/GenBank/DDBJ whole genome shotgun (WGS) entry which is preliminary data.</text>
</comment>
<reference evidence="2" key="2">
    <citation type="submission" date="2024-04" db="EMBL/GenBank/DDBJ databases">
        <authorList>
            <person name="Chen Y."/>
            <person name="Shah S."/>
            <person name="Dougan E. K."/>
            <person name="Thang M."/>
            <person name="Chan C."/>
        </authorList>
    </citation>
    <scope>NUCLEOTIDE SEQUENCE [LARGE SCALE GENOMIC DNA]</scope>
</reference>
<proteinExistence type="predicted"/>
<keyword evidence="3" id="KW-1185">Reference proteome</keyword>
<dbReference type="Proteomes" id="UP001152797">
    <property type="component" value="Unassembled WGS sequence"/>
</dbReference>
<dbReference type="OrthoDB" id="424577at2759"/>
<reference evidence="1" key="1">
    <citation type="submission" date="2022-10" db="EMBL/GenBank/DDBJ databases">
        <authorList>
            <person name="Chen Y."/>
            <person name="Dougan E. K."/>
            <person name="Chan C."/>
            <person name="Rhodes N."/>
            <person name="Thang M."/>
        </authorList>
    </citation>
    <scope>NUCLEOTIDE SEQUENCE</scope>
</reference>
<gene>
    <name evidence="1" type="ORF">C1SCF055_LOCUS5484</name>
</gene>
<name>A0A9P1BSS4_9DINO</name>
<dbReference type="EMBL" id="CAMXCT030000335">
    <property type="protein sequence ID" value="CAL4764648.1"/>
    <property type="molecule type" value="Genomic_DNA"/>
</dbReference>
<protein>
    <submittedName>
        <fullName evidence="1">Uncharacterized protein</fullName>
    </submittedName>
</protein>
<evidence type="ECO:0000313" key="1">
    <source>
        <dbReference type="EMBL" id="CAI3977336.1"/>
    </source>
</evidence>
<dbReference type="AlphaFoldDB" id="A0A9P1BSS4"/>
<evidence type="ECO:0000313" key="3">
    <source>
        <dbReference type="Proteomes" id="UP001152797"/>
    </source>
</evidence>
<sequence length="384" mass="41908">MDNTKVLKSHTFRLLDKTQGPFWRVWVSDSTKKPRVFCWLYFSPPVSSASTIQRGTALAILNATAIGHFIQDSETWVIVVSVAFVAIACLLPLSETSKQYTVGLTAYFTMDLLASNSGEQGEIHVLFMCLEYMSVSLLGSLCALLVYSVPLPGLPDTRALKSGAVAFKEIVEGCAEVVKEATEAFLFIGAGDAWRALGQQRLSDLSETLAGAKCTAEYENLSPLAVWRNLRHDGRLQSERQHLQQETAFSAAAETIDVCCLLCELAAKPHGTDLGAEAALVRGAAEESIRGVALDAAALLRDFGRADFGAAALGESNATATRRKILLEAARSALQKSSSVKERKVRFREASQKRLPARRFASNFRSISRRAKPSSRFNSTQRLL</sequence>
<accession>A0A9P1BSS4</accession>
<evidence type="ECO:0000313" key="2">
    <source>
        <dbReference type="EMBL" id="CAL1130711.1"/>
    </source>
</evidence>